<evidence type="ECO:0000259" key="17">
    <source>
        <dbReference type="PROSITE" id="PS50110"/>
    </source>
</evidence>
<keyword evidence="10 19" id="KW-0067">ATP-binding</keyword>
<dbReference type="EC" id="2.7.13.3" evidence="3"/>
<dbReference type="PROSITE" id="PS50110">
    <property type="entry name" value="RESPONSE_REGULATORY"/>
    <property type="match status" value="1"/>
</dbReference>
<keyword evidence="4" id="KW-1003">Cell membrane</keyword>
<evidence type="ECO:0000313" key="19">
    <source>
        <dbReference type="EMBL" id="MEE2002314.1"/>
    </source>
</evidence>
<evidence type="ECO:0000313" key="20">
    <source>
        <dbReference type="Proteomes" id="UP001336314"/>
    </source>
</evidence>
<keyword evidence="9" id="KW-0418">Kinase</keyword>
<dbReference type="PROSITE" id="PS50894">
    <property type="entry name" value="HPT"/>
    <property type="match status" value="1"/>
</dbReference>
<dbReference type="Pfam" id="PF02518">
    <property type="entry name" value="HATPase_c"/>
    <property type="match status" value="1"/>
</dbReference>
<evidence type="ECO:0000259" key="18">
    <source>
        <dbReference type="PROSITE" id="PS50894"/>
    </source>
</evidence>
<dbReference type="SUPFAM" id="SSF55781">
    <property type="entry name" value="GAF domain-like"/>
    <property type="match status" value="1"/>
</dbReference>
<dbReference type="InterPro" id="IPR036890">
    <property type="entry name" value="HATPase_C_sf"/>
</dbReference>
<dbReference type="EMBL" id="JAUHLI010000012">
    <property type="protein sequence ID" value="MEE2002314.1"/>
    <property type="molecule type" value="Genomic_DNA"/>
</dbReference>
<evidence type="ECO:0000259" key="16">
    <source>
        <dbReference type="PROSITE" id="PS50109"/>
    </source>
</evidence>
<dbReference type="Proteomes" id="UP001336314">
    <property type="component" value="Unassembled WGS sequence"/>
</dbReference>
<dbReference type="SUPFAM" id="SSF47384">
    <property type="entry name" value="Homodimeric domain of signal transducing histidine kinase"/>
    <property type="match status" value="1"/>
</dbReference>
<keyword evidence="7" id="KW-0812">Transmembrane</keyword>
<dbReference type="InterPro" id="IPR005467">
    <property type="entry name" value="His_kinase_dom"/>
</dbReference>
<evidence type="ECO:0000256" key="14">
    <source>
        <dbReference type="PROSITE-ProRule" id="PRU00110"/>
    </source>
</evidence>
<sequence length="683" mass="76040">MQHEHLLKIDDTGSELTDILLAIAERFINVPLAEAELLIADTLEQMGRFVDADRVYIFSYDFEQNTCSNTHEWCAEGISAEIEQLQNVSVLHIPQWLNAHLQGEQMLYPDVPALPDDDPIKAILAPQGIKSIITIPMRHQGKLIGFVGFDSVRRFHHYDQHERKLLTVFAQMLVNLKERMDTMQLLDSAKQSAESAAQVKAQFLANMSHELRTPLNAITGFSELMQSLDLPAQAKSFNQKIQQASSHLLSVINDILDLSKIEANKLELKPEPVRLSRLMLELDDMMQFQAQRKGLSLQVSVDPALHQPVMLDALRFNQIMINLVGNAIKFTHDGWVKVAFLVLEKDNNTVNLEVAVTDTGIGMSEESIAQLFHAFHQLDTSITRQFGGTGLGLFISQGLLQKMQSALKVQSSPGEGSCFSFRLRLPFATTTELTKRPSLAPAGQLQGQVLLVEDDSTNRLLLRKMLERLGLSVREAEHGKAALAAVALQEPDIILMDIQMPVMDGLTATELLRQQGFRKPILALSAGVMPEDIERSRNHQLDDHLTKPITLQGLRDGLDPWLRPAAEQPISLSLNNLRAMVGEDSLAEVLGDYQASLTKTMDEMQQANRTGDVTALAALCHRLKSSTRFVGAESVALELDAMEKLLRHELRLKPEDYTALWLKLTGLSDAVTASLSSLRRAES</sequence>
<evidence type="ECO:0000256" key="11">
    <source>
        <dbReference type="ARBA" id="ARBA00022989"/>
    </source>
</evidence>
<feature type="domain" description="Response regulatory" evidence="17">
    <location>
        <begin position="448"/>
        <end position="562"/>
    </location>
</feature>
<dbReference type="SMART" id="SM00388">
    <property type="entry name" value="HisKA"/>
    <property type="match status" value="1"/>
</dbReference>
<name>A0ABU7J7C6_9GAMM</name>
<evidence type="ECO:0000256" key="8">
    <source>
        <dbReference type="ARBA" id="ARBA00022741"/>
    </source>
</evidence>
<feature type="modified residue" description="Phosphohistidine" evidence="14">
    <location>
        <position position="621"/>
    </location>
</feature>
<evidence type="ECO:0000256" key="7">
    <source>
        <dbReference type="ARBA" id="ARBA00022692"/>
    </source>
</evidence>
<dbReference type="PRINTS" id="PR00344">
    <property type="entry name" value="BCTRLSENSOR"/>
</dbReference>
<dbReference type="CDD" id="cd00082">
    <property type="entry name" value="HisKA"/>
    <property type="match status" value="1"/>
</dbReference>
<dbReference type="RefSeq" id="WP_330129383.1">
    <property type="nucleotide sequence ID" value="NZ_JAUHLI010000012.1"/>
</dbReference>
<dbReference type="Gene3D" id="1.20.120.160">
    <property type="entry name" value="HPT domain"/>
    <property type="match status" value="1"/>
</dbReference>
<dbReference type="InterPro" id="IPR011006">
    <property type="entry name" value="CheY-like_superfamily"/>
</dbReference>
<comment type="subcellular location">
    <subcellularLocation>
        <location evidence="2">Cell membrane</location>
        <topology evidence="2">Multi-pass membrane protein</topology>
    </subcellularLocation>
</comment>
<gene>
    <name evidence="19" type="ORF">QWY20_12700</name>
</gene>
<evidence type="ECO:0000256" key="1">
    <source>
        <dbReference type="ARBA" id="ARBA00000085"/>
    </source>
</evidence>
<feature type="domain" description="HPt" evidence="18">
    <location>
        <begin position="582"/>
        <end position="683"/>
    </location>
</feature>
<feature type="domain" description="Histidine kinase" evidence="16">
    <location>
        <begin position="206"/>
        <end position="427"/>
    </location>
</feature>
<dbReference type="InterPro" id="IPR004358">
    <property type="entry name" value="Sig_transdc_His_kin-like_C"/>
</dbReference>
<feature type="modified residue" description="4-aspartylphosphate" evidence="15">
    <location>
        <position position="497"/>
    </location>
</feature>
<keyword evidence="12" id="KW-0902">Two-component regulatory system</keyword>
<comment type="caution">
    <text evidence="19">The sequence shown here is derived from an EMBL/GenBank/DDBJ whole genome shotgun (WGS) entry which is preliminary data.</text>
</comment>
<dbReference type="InterPro" id="IPR036641">
    <property type="entry name" value="HPT_dom_sf"/>
</dbReference>
<evidence type="ECO:0000256" key="15">
    <source>
        <dbReference type="PROSITE-ProRule" id="PRU00169"/>
    </source>
</evidence>
<dbReference type="Gene3D" id="1.10.287.130">
    <property type="match status" value="1"/>
</dbReference>
<proteinExistence type="predicted"/>
<dbReference type="InterPro" id="IPR029016">
    <property type="entry name" value="GAF-like_dom_sf"/>
</dbReference>
<evidence type="ECO:0000256" key="9">
    <source>
        <dbReference type="ARBA" id="ARBA00022777"/>
    </source>
</evidence>
<dbReference type="SMART" id="SM00065">
    <property type="entry name" value="GAF"/>
    <property type="match status" value="1"/>
</dbReference>
<reference evidence="19 20" key="1">
    <citation type="submission" date="2023-07" db="EMBL/GenBank/DDBJ databases">
        <title>Alkalimonas sp., MEB108 novel, alkaliphilic bacterium isolated from Lonar Lake, India.</title>
        <authorList>
            <person name="Joshi A."/>
            <person name="Thite S."/>
        </authorList>
    </citation>
    <scope>NUCLEOTIDE SEQUENCE [LARGE SCALE GENOMIC DNA]</scope>
    <source>
        <strain evidence="19 20">MEB108</strain>
    </source>
</reference>
<accession>A0ABU7J7C6</accession>
<dbReference type="PANTHER" id="PTHR45339">
    <property type="entry name" value="HYBRID SIGNAL TRANSDUCTION HISTIDINE KINASE J"/>
    <property type="match status" value="1"/>
</dbReference>
<dbReference type="PROSITE" id="PS50109">
    <property type="entry name" value="HIS_KIN"/>
    <property type="match status" value="1"/>
</dbReference>
<dbReference type="PANTHER" id="PTHR45339:SF1">
    <property type="entry name" value="HYBRID SIGNAL TRANSDUCTION HISTIDINE KINASE J"/>
    <property type="match status" value="1"/>
</dbReference>
<dbReference type="SUPFAM" id="SSF47226">
    <property type="entry name" value="Histidine-containing phosphotransfer domain, HPT domain"/>
    <property type="match status" value="1"/>
</dbReference>
<comment type="catalytic activity">
    <reaction evidence="1">
        <text>ATP + protein L-histidine = ADP + protein N-phospho-L-histidine.</text>
        <dbReference type="EC" id="2.7.13.3"/>
    </reaction>
</comment>
<dbReference type="Gene3D" id="3.30.450.40">
    <property type="match status" value="1"/>
</dbReference>
<evidence type="ECO:0000256" key="4">
    <source>
        <dbReference type="ARBA" id="ARBA00022475"/>
    </source>
</evidence>
<evidence type="ECO:0000256" key="3">
    <source>
        <dbReference type="ARBA" id="ARBA00012438"/>
    </source>
</evidence>
<evidence type="ECO:0000256" key="6">
    <source>
        <dbReference type="ARBA" id="ARBA00022679"/>
    </source>
</evidence>
<keyword evidence="13" id="KW-0472">Membrane</keyword>
<dbReference type="Gene3D" id="3.40.50.2300">
    <property type="match status" value="1"/>
</dbReference>
<protein>
    <recommendedName>
        <fullName evidence="3">histidine kinase</fullName>
        <ecNumber evidence="3">2.7.13.3</ecNumber>
    </recommendedName>
</protein>
<dbReference type="SUPFAM" id="SSF52172">
    <property type="entry name" value="CheY-like"/>
    <property type="match status" value="1"/>
</dbReference>
<evidence type="ECO:0000256" key="10">
    <source>
        <dbReference type="ARBA" id="ARBA00022840"/>
    </source>
</evidence>
<dbReference type="Pfam" id="PF00512">
    <property type="entry name" value="HisKA"/>
    <property type="match status" value="1"/>
</dbReference>
<dbReference type="CDD" id="cd16922">
    <property type="entry name" value="HATPase_EvgS-ArcB-TorS-like"/>
    <property type="match status" value="1"/>
</dbReference>
<dbReference type="InterPro" id="IPR008207">
    <property type="entry name" value="Sig_transdc_His_kin_Hpt_dom"/>
</dbReference>
<dbReference type="InterPro" id="IPR001789">
    <property type="entry name" value="Sig_transdc_resp-reg_receiver"/>
</dbReference>
<dbReference type="Pfam" id="PF01627">
    <property type="entry name" value="Hpt"/>
    <property type="match status" value="1"/>
</dbReference>
<evidence type="ECO:0000256" key="12">
    <source>
        <dbReference type="ARBA" id="ARBA00023012"/>
    </source>
</evidence>
<keyword evidence="20" id="KW-1185">Reference proteome</keyword>
<dbReference type="InterPro" id="IPR003594">
    <property type="entry name" value="HATPase_dom"/>
</dbReference>
<evidence type="ECO:0000256" key="13">
    <source>
        <dbReference type="ARBA" id="ARBA00023136"/>
    </source>
</evidence>
<dbReference type="Pfam" id="PF00072">
    <property type="entry name" value="Response_reg"/>
    <property type="match status" value="1"/>
</dbReference>
<dbReference type="InterPro" id="IPR003018">
    <property type="entry name" value="GAF"/>
</dbReference>
<dbReference type="CDD" id="cd17546">
    <property type="entry name" value="REC_hyHK_CKI1_RcsC-like"/>
    <property type="match status" value="1"/>
</dbReference>
<evidence type="ECO:0000256" key="5">
    <source>
        <dbReference type="ARBA" id="ARBA00022553"/>
    </source>
</evidence>
<organism evidence="19 20">
    <name type="scientific">Alkalimonas cellulosilytica</name>
    <dbReference type="NCBI Taxonomy" id="3058395"/>
    <lineage>
        <taxon>Bacteria</taxon>
        <taxon>Pseudomonadati</taxon>
        <taxon>Pseudomonadota</taxon>
        <taxon>Gammaproteobacteria</taxon>
        <taxon>Alkalimonas</taxon>
    </lineage>
</organism>
<dbReference type="SMART" id="SM00448">
    <property type="entry name" value="REC"/>
    <property type="match status" value="1"/>
</dbReference>
<dbReference type="SUPFAM" id="SSF55874">
    <property type="entry name" value="ATPase domain of HSP90 chaperone/DNA topoisomerase II/histidine kinase"/>
    <property type="match status" value="1"/>
</dbReference>
<dbReference type="Gene3D" id="3.30.565.10">
    <property type="entry name" value="Histidine kinase-like ATPase, C-terminal domain"/>
    <property type="match status" value="1"/>
</dbReference>
<dbReference type="GO" id="GO:0005524">
    <property type="term" value="F:ATP binding"/>
    <property type="evidence" value="ECO:0007669"/>
    <property type="project" value="UniProtKB-KW"/>
</dbReference>
<keyword evidence="5 15" id="KW-0597">Phosphoprotein</keyword>
<keyword evidence="8" id="KW-0547">Nucleotide-binding</keyword>
<dbReference type="SMART" id="SM00387">
    <property type="entry name" value="HATPase_c"/>
    <property type="match status" value="1"/>
</dbReference>
<evidence type="ECO:0000256" key="2">
    <source>
        <dbReference type="ARBA" id="ARBA00004651"/>
    </source>
</evidence>
<keyword evidence="6" id="KW-0808">Transferase</keyword>
<dbReference type="Pfam" id="PF01590">
    <property type="entry name" value="GAF"/>
    <property type="match status" value="1"/>
</dbReference>
<keyword evidence="11" id="KW-1133">Transmembrane helix</keyword>
<dbReference type="InterPro" id="IPR036097">
    <property type="entry name" value="HisK_dim/P_sf"/>
</dbReference>
<dbReference type="InterPro" id="IPR003661">
    <property type="entry name" value="HisK_dim/P_dom"/>
</dbReference>